<feature type="transmembrane region" description="Helical" evidence="5">
    <location>
        <begin position="453"/>
        <end position="474"/>
    </location>
</feature>
<evidence type="ECO:0000256" key="1">
    <source>
        <dbReference type="ARBA" id="ARBA00004141"/>
    </source>
</evidence>
<evidence type="ECO:0000256" key="3">
    <source>
        <dbReference type="ARBA" id="ARBA00022989"/>
    </source>
</evidence>
<comment type="subcellular location">
    <subcellularLocation>
        <location evidence="1">Membrane</location>
        <topology evidence="1">Multi-pass membrane protein</topology>
    </subcellularLocation>
</comment>
<accession>A0A2K8NX83</accession>
<reference evidence="6 7" key="1">
    <citation type="submission" date="2017-11" db="EMBL/GenBank/DDBJ databases">
        <title>Genome sequence of Entomoplasma somnilux PYAN-1 (ATCC 49194).</title>
        <authorList>
            <person name="Lo W.-S."/>
            <person name="Gasparich G.E."/>
            <person name="Kuo C.-H."/>
        </authorList>
    </citation>
    <scope>NUCLEOTIDE SEQUENCE [LARGE SCALE GENOMIC DNA]</scope>
    <source>
        <strain evidence="6 7">PYAN-1</strain>
    </source>
</reference>
<dbReference type="KEGG" id="esx:ESOMN_v1c00700"/>
<gene>
    <name evidence="6" type="ORF">ESOMN_v1c00700</name>
</gene>
<dbReference type="InterPro" id="IPR050598">
    <property type="entry name" value="AminoAcid_Transporter"/>
</dbReference>
<name>A0A2K8NX83_9MOLU</name>
<evidence type="ECO:0000313" key="6">
    <source>
        <dbReference type="EMBL" id="ATZ18455.1"/>
    </source>
</evidence>
<dbReference type="Proteomes" id="UP000232230">
    <property type="component" value="Chromosome"/>
</dbReference>
<protein>
    <submittedName>
        <fullName evidence="6">Amino acid permease</fullName>
    </submittedName>
</protein>
<dbReference type="Gene3D" id="1.20.1740.10">
    <property type="entry name" value="Amino acid/polyamine transporter I"/>
    <property type="match status" value="1"/>
</dbReference>
<evidence type="ECO:0000256" key="4">
    <source>
        <dbReference type="ARBA" id="ARBA00023136"/>
    </source>
</evidence>
<keyword evidence="2 5" id="KW-0812">Transmembrane</keyword>
<dbReference type="PANTHER" id="PTHR11785:SF512">
    <property type="entry name" value="SOBREMESA, ISOFORM B"/>
    <property type="match status" value="1"/>
</dbReference>
<keyword evidence="4 5" id="KW-0472">Membrane</keyword>
<organism evidence="6 7">
    <name type="scientific">Williamsoniiplasma somnilux</name>
    <dbReference type="NCBI Taxonomy" id="215578"/>
    <lineage>
        <taxon>Bacteria</taxon>
        <taxon>Bacillati</taxon>
        <taxon>Mycoplasmatota</taxon>
        <taxon>Mollicutes</taxon>
        <taxon>Entomoplasmatales</taxon>
        <taxon>Williamsoniiplasma</taxon>
    </lineage>
</organism>
<sequence>MLKHKSRKMEFLALFIMVIGTVIGSGIYVKNKALLTDTQNPIISIVLWGIVGIVCMMSVYVFIEIASSTKNHGNGTIGNWAKLFINRKVASFFSILYLVAYVPAAQSIFTAMFVTYFFAAIGKPISVGIQVSVLLVVGIILLIGFAIINAYKKQWADKIQIYATVFKFIPLFIALIAGFAMVSTDLGAMWNNGNYPGSPTEGTEAWSSTKFGADLFVRGFGGVLFAFDGFIYVANKQRDIKDKEVLSKSLIFGMAFIAIFYVLMAVSLFLGSQDGSIVKLLERVFSGGVTDNQTAISAARIISNICLMLICLQGINIFTMIGTRGMESDANAKLVYSKNRNIGYPKAAFIQVIFSIVLYSVFILIGAFTLEGGIGLNYDSWTHLSSVTIDSNWTDAQKYQAYLGFTNDGLTLYVGIMSSTASAFGFLMITATLGAGLINRFTKKVKTEQVKGFLWVGIPSVILMAFFVGCSFFGFLVPSGVLHGGESWIGSQGMWFLILVFVTLIICLGIYLFQEHKFKNNPFKNGFIGEITDEERILKVRNRR</sequence>
<dbReference type="EMBL" id="CP024965">
    <property type="protein sequence ID" value="ATZ18455.1"/>
    <property type="molecule type" value="Genomic_DNA"/>
</dbReference>
<evidence type="ECO:0000256" key="5">
    <source>
        <dbReference type="SAM" id="Phobius"/>
    </source>
</evidence>
<feature type="transmembrane region" description="Helical" evidence="5">
    <location>
        <begin position="301"/>
        <end position="326"/>
    </location>
</feature>
<proteinExistence type="predicted"/>
<dbReference type="RefSeq" id="WP_024863857.1">
    <property type="nucleotide sequence ID" value="NZ_CP024965.1"/>
</dbReference>
<feature type="transmembrane region" description="Helical" evidence="5">
    <location>
        <begin position="12"/>
        <end position="29"/>
    </location>
</feature>
<feature type="transmembrane region" description="Helical" evidence="5">
    <location>
        <begin position="95"/>
        <end position="121"/>
    </location>
</feature>
<dbReference type="AlphaFoldDB" id="A0A2K8NX83"/>
<dbReference type="GO" id="GO:0016020">
    <property type="term" value="C:membrane"/>
    <property type="evidence" value="ECO:0007669"/>
    <property type="project" value="UniProtKB-SubCell"/>
</dbReference>
<evidence type="ECO:0000313" key="7">
    <source>
        <dbReference type="Proteomes" id="UP000232230"/>
    </source>
</evidence>
<feature type="transmembrane region" description="Helical" evidence="5">
    <location>
        <begin position="412"/>
        <end position="441"/>
    </location>
</feature>
<evidence type="ECO:0000256" key="2">
    <source>
        <dbReference type="ARBA" id="ARBA00022692"/>
    </source>
</evidence>
<dbReference type="InterPro" id="IPR002293">
    <property type="entry name" value="AA/rel_permease1"/>
</dbReference>
<feature type="transmembrane region" description="Helical" evidence="5">
    <location>
        <begin position="494"/>
        <end position="513"/>
    </location>
</feature>
<keyword evidence="7" id="KW-1185">Reference proteome</keyword>
<feature type="transmembrane region" description="Helical" evidence="5">
    <location>
        <begin position="245"/>
        <end position="270"/>
    </location>
</feature>
<feature type="transmembrane region" description="Helical" evidence="5">
    <location>
        <begin position="41"/>
        <end position="63"/>
    </location>
</feature>
<dbReference type="PANTHER" id="PTHR11785">
    <property type="entry name" value="AMINO ACID TRANSPORTER"/>
    <property type="match status" value="1"/>
</dbReference>
<feature type="transmembrane region" description="Helical" evidence="5">
    <location>
        <begin position="161"/>
        <end position="182"/>
    </location>
</feature>
<dbReference type="Pfam" id="PF13520">
    <property type="entry name" value="AA_permease_2"/>
    <property type="match status" value="1"/>
</dbReference>
<keyword evidence="3 5" id="KW-1133">Transmembrane helix</keyword>
<feature type="transmembrane region" description="Helical" evidence="5">
    <location>
        <begin position="215"/>
        <end position="233"/>
    </location>
</feature>
<dbReference type="GO" id="GO:0015179">
    <property type="term" value="F:L-amino acid transmembrane transporter activity"/>
    <property type="evidence" value="ECO:0007669"/>
    <property type="project" value="TreeGrafter"/>
</dbReference>
<feature type="transmembrane region" description="Helical" evidence="5">
    <location>
        <begin position="347"/>
        <end position="370"/>
    </location>
</feature>
<feature type="transmembrane region" description="Helical" evidence="5">
    <location>
        <begin position="127"/>
        <end position="149"/>
    </location>
</feature>
<dbReference type="PIRSF" id="PIRSF006060">
    <property type="entry name" value="AA_transporter"/>
    <property type="match status" value="1"/>
</dbReference>